<dbReference type="AlphaFoldDB" id="A0A2M8KGT2"/>
<keyword evidence="2" id="KW-0560">Oxidoreductase</keyword>
<evidence type="ECO:0000313" key="4">
    <source>
        <dbReference type="EMBL" id="PJE59126.1"/>
    </source>
</evidence>
<dbReference type="EMBL" id="PFDZ01000047">
    <property type="protein sequence ID" value="PJE59126.1"/>
    <property type="molecule type" value="Genomic_DNA"/>
</dbReference>
<evidence type="ECO:0000256" key="1">
    <source>
        <dbReference type="ARBA" id="ARBA00005854"/>
    </source>
</evidence>
<dbReference type="PANTHER" id="PTHR10996">
    <property type="entry name" value="2-HYDROXYACID DEHYDROGENASE-RELATED"/>
    <property type="match status" value="1"/>
</dbReference>
<dbReference type="GO" id="GO:0051287">
    <property type="term" value="F:NAD binding"/>
    <property type="evidence" value="ECO:0007669"/>
    <property type="project" value="InterPro"/>
</dbReference>
<dbReference type="InterPro" id="IPR050223">
    <property type="entry name" value="D-isomer_2-hydroxyacid_DH"/>
</dbReference>
<accession>A0A2M8KGT2</accession>
<dbReference type="InterPro" id="IPR036291">
    <property type="entry name" value="NAD(P)-bd_dom_sf"/>
</dbReference>
<sequence>MKILYFDINRNPEIEEKIKAEYREIDDLLKEADFISLHTALTDATKHLINAERLALLKPTAYLINTSRGPVIDEQALVEALKGKTIAGAALDVYENEPKLTPGLAELDNVVLTPHIASATKETRDKMAMMAAQNIITALEGQTPPNLVEELK</sequence>
<dbReference type="PANTHER" id="PTHR10996:SF257">
    <property type="entry name" value="GLYOXYLATE REDUCTASE 1"/>
    <property type="match status" value="1"/>
</dbReference>
<dbReference type="Proteomes" id="UP000231255">
    <property type="component" value="Unassembled WGS sequence"/>
</dbReference>
<dbReference type="InterPro" id="IPR006140">
    <property type="entry name" value="D-isomer_DH_NAD-bd"/>
</dbReference>
<comment type="similarity">
    <text evidence="1">Belongs to the D-isomer specific 2-hydroxyacid dehydrogenase family.</text>
</comment>
<feature type="domain" description="D-isomer specific 2-hydroxyacid dehydrogenase NAD-binding" evidence="3">
    <location>
        <begin position="1"/>
        <end position="117"/>
    </location>
</feature>
<evidence type="ECO:0000259" key="3">
    <source>
        <dbReference type="Pfam" id="PF02826"/>
    </source>
</evidence>
<dbReference type="InterPro" id="IPR029753">
    <property type="entry name" value="D-isomer_DH_CS"/>
</dbReference>
<dbReference type="GO" id="GO:0030267">
    <property type="term" value="F:glyoxylate reductase (NADPH) activity"/>
    <property type="evidence" value="ECO:0007669"/>
    <property type="project" value="TreeGrafter"/>
</dbReference>
<gene>
    <name evidence="4" type="ORF">COU84_02145</name>
</gene>
<dbReference type="Pfam" id="PF02826">
    <property type="entry name" value="2-Hacid_dh_C"/>
    <property type="match status" value="1"/>
</dbReference>
<protein>
    <submittedName>
        <fullName evidence="4">D-glycerate dehydrogenase</fullName>
    </submittedName>
</protein>
<evidence type="ECO:0000256" key="2">
    <source>
        <dbReference type="ARBA" id="ARBA00023002"/>
    </source>
</evidence>
<dbReference type="PROSITE" id="PS00671">
    <property type="entry name" value="D_2_HYDROXYACID_DH_3"/>
    <property type="match status" value="1"/>
</dbReference>
<dbReference type="SUPFAM" id="SSF51735">
    <property type="entry name" value="NAD(P)-binding Rossmann-fold domains"/>
    <property type="match status" value="1"/>
</dbReference>
<comment type="caution">
    <text evidence="4">The sequence shown here is derived from an EMBL/GenBank/DDBJ whole genome shotgun (WGS) entry which is preliminary data.</text>
</comment>
<dbReference type="GO" id="GO:0005829">
    <property type="term" value="C:cytosol"/>
    <property type="evidence" value="ECO:0007669"/>
    <property type="project" value="TreeGrafter"/>
</dbReference>
<organism evidence="4 5">
    <name type="scientific">Candidatus Portnoybacteria bacterium CG10_big_fil_rev_8_21_14_0_10_43_39</name>
    <dbReference type="NCBI Taxonomy" id="1974815"/>
    <lineage>
        <taxon>Bacteria</taxon>
        <taxon>Candidatus Portnoyibacteriota</taxon>
    </lineage>
</organism>
<evidence type="ECO:0000313" key="5">
    <source>
        <dbReference type="Proteomes" id="UP000231255"/>
    </source>
</evidence>
<name>A0A2M8KGT2_9BACT</name>
<dbReference type="GO" id="GO:0016618">
    <property type="term" value="F:hydroxypyruvate reductase [NAD(P)H] activity"/>
    <property type="evidence" value="ECO:0007669"/>
    <property type="project" value="TreeGrafter"/>
</dbReference>
<dbReference type="Gene3D" id="3.40.50.720">
    <property type="entry name" value="NAD(P)-binding Rossmann-like Domain"/>
    <property type="match status" value="2"/>
</dbReference>
<proteinExistence type="inferred from homology"/>
<feature type="non-terminal residue" evidence="4">
    <location>
        <position position="1"/>
    </location>
</feature>
<reference evidence="5" key="1">
    <citation type="submission" date="2017-09" db="EMBL/GenBank/DDBJ databases">
        <title>Depth-based differentiation of microbial function through sediment-hosted aquifers and enrichment of novel symbionts in the deep terrestrial subsurface.</title>
        <authorList>
            <person name="Probst A.J."/>
            <person name="Ladd B."/>
            <person name="Jarett J.K."/>
            <person name="Geller-Mcgrath D.E."/>
            <person name="Sieber C.M.K."/>
            <person name="Emerson J.B."/>
            <person name="Anantharaman K."/>
            <person name="Thomas B.C."/>
            <person name="Malmstrom R."/>
            <person name="Stieglmeier M."/>
            <person name="Klingl A."/>
            <person name="Woyke T."/>
            <person name="Ryan C.M."/>
            <person name="Banfield J.F."/>
        </authorList>
    </citation>
    <scope>NUCLEOTIDE SEQUENCE [LARGE SCALE GENOMIC DNA]</scope>
</reference>